<evidence type="ECO:0000313" key="4">
    <source>
        <dbReference type="EMBL" id="GMN69606.1"/>
    </source>
</evidence>
<evidence type="ECO:0000313" key="5">
    <source>
        <dbReference type="Proteomes" id="UP001187192"/>
    </source>
</evidence>
<protein>
    <submittedName>
        <fullName evidence="3">Uncharacterized protein</fullName>
    </submittedName>
</protein>
<feature type="compositionally biased region" description="Basic residues" evidence="1">
    <location>
        <begin position="7"/>
        <end position="17"/>
    </location>
</feature>
<comment type="caution">
    <text evidence="3">The sequence shown here is derived from an EMBL/GenBank/DDBJ whole genome shotgun (WGS) entry which is preliminary data.</text>
</comment>
<proteinExistence type="predicted"/>
<keyword evidence="2" id="KW-0472">Membrane</keyword>
<reference evidence="3" key="1">
    <citation type="submission" date="2023-07" db="EMBL/GenBank/DDBJ databases">
        <title>draft genome sequence of fig (Ficus carica).</title>
        <authorList>
            <person name="Takahashi T."/>
            <person name="Nishimura K."/>
        </authorList>
    </citation>
    <scope>NUCLEOTIDE SEQUENCE</scope>
</reference>
<organism evidence="3 5">
    <name type="scientific">Ficus carica</name>
    <name type="common">Common fig</name>
    <dbReference type="NCBI Taxonomy" id="3494"/>
    <lineage>
        <taxon>Eukaryota</taxon>
        <taxon>Viridiplantae</taxon>
        <taxon>Streptophyta</taxon>
        <taxon>Embryophyta</taxon>
        <taxon>Tracheophyta</taxon>
        <taxon>Spermatophyta</taxon>
        <taxon>Magnoliopsida</taxon>
        <taxon>eudicotyledons</taxon>
        <taxon>Gunneridae</taxon>
        <taxon>Pentapetalae</taxon>
        <taxon>rosids</taxon>
        <taxon>fabids</taxon>
        <taxon>Rosales</taxon>
        <taxon>Moraceae</taxon>
        <taxon>Ficeae</taxon>
        <taxon>Ficus</taxon>
    </lineage>
</organism>
<dbReference type="AlphaFoldDB" id="A0AA88DKM6"/>
<feature type="region of interest" description="Disordered" evidence="1">
    <location>
        <begin position="1"/>
        <end position="23"/>
    </location>
</feature>
<sequence>MSPVSWVKKKLGRRKTRGANSAAPLFPRTSSSLLQYSNFDPLSVPLVNKEIHIAAADLRRANSQNTTDMFSEIDDLESIVLHLRENRVTLIRRKSFINRGPSKRSATVFYKNLSRRASRIARFSSLGVYGCLGVNGMILPQK</sequence>
<evidence type="ECO:0000256" key="1">
    <source>
        <dbReference type="SAM" id="MobiDB-lite"/>
    </source>
</evidence>
<keyword evidence="5" id="KW-1185">Reference proteome</keyword>
<accession>A0AA88DKM6</accession>
<name>A0AA88DKM6_FICCA</name>
<keyword evidence="2" id="KW-1133">Transmembrane helix</keyword>
<gene>
    <name evidence="3" type="ORF">TIFTF001_025825</name>
    <name evidence="4" type="ORF">TIFTF001_038656</name>
</gene>
<keyword evidence="2" id="KW-0812">Transmembrane</keyword>
<dbReference type="EMBL" id="BTGU01000065">
    <property type="protein sequence ID" value="GMN56709.1"/>
    <property type="molecule type" value="Genomic_DNA"/>
</dbReference>
<dbReference type="Gramene" id="FCD_00016273-RA">
    <property type="protein sequence ID" value="FCD_00016273-RA:cds"/>
    <property type="gene ID" value="FCD_00016273"/>
</dbReference>
<feature type="transmembrane region" description="Helical" evidence="2">
    <location>
        <begin position="120"/>
        <end position="139"/>
    </location>
</feature>
<evidence type="ECO:0000256" key="2">
    <source>
        <dbReference type="SAM" id="Phobius"/>
    </source>
</evidence>
<dbReference type="Proteomes" id="UP001187192">
    <property type="component" value="Unassembled WGS sequence"/>
</dbReference>
<dbReference type="EMBL" id="BTGU01000888">
    <property type="protein sequence ID" value="GMN69606.1"/>
    <property type="molecule type" value="Genomic_DNA"/>
</dbReference>
<evidence type="ECO:0000313" key="3">
    <source>
        <dbReference type="EMBL" id="GMN56709.1"/>
    </source>
</evidence>